<feature type="compositionally biased region" description="Polar residues" evidence="1">
    <location>
        <begin position="608"/>
        <end position="620"/>
    </location>
</feature>
<evidence type="ECO:0000313" key="4">
    <source>
        <dbReference type="Proteomes" id="UP000242146"/>
    </source>
</evidence>
<organism evidence="3 4">
    <name type="scientific">Hesseltinella vesiculosa</name>
    <dbReference type="NCBI Taxonomy" id="101127"/>
    <lineage>
        <taxon>Eukaryota</taxon>
        <taxon>Fungi</taxon>
        <taxon>Fungi incertae sedis</taxon>
        <taxon>Mucoromycota</taxon>
        <taxon>Mucoromycotina</taxon>
        <taxon>Mucoromycetes</taxon>
        <taxon>Mucorales</taxon>
        <taxon>Cunninghamellaceae</taxon>
        <taxon>Hesseltinella</taxon>
    </lineage>
</organism>
<reference evidence="3 4" key="1">
    <citation type="submission" date="2016-07" db="EMBL/GenBank/DDBJ databases">
        <title>Pervasive Adenine N6-methylation of Active Genes in Fungi.</title>
        <authorList>
            <consortium name="DOE Joint Genome Institute"/>
            <person name="Mondo S.J."/>
            <person name="Dannebaum R.O."/>
            <person name="Kuo R.C."/>
            <person name="Labutti K."/>
            <person name="Haridas S."/>
            <person name="Kuo A."/>
            <person name="Salamov A."/>
            <person name="Ahrendt S.R."/>
            <person name="Lipzen A."/>
            <person name="Sullivan W."/>
            <person name="Andreopoulos W.B."/>
            <person name="Clum A."/>
            <person name="Lindquist E."/>
            <person name="Daum C."/>
            <person name="Ramamoorthy G.K."/>
            <person name="Gryganskyi A."/>
            <person name="Culley D."/>
            <person name="Magnuson J.K."/>
            <person name="James T.Y."/>
            <person name="O'Malley M.A."/>
            <person name="Stajich J.E."/>
            <person name="Spatafora J.W."/>
            <person name="Visel A."/>
            <person name="Grigoriev I.V."/>
        </authorList>
    </citation>
    <scope>NUCLEOTIDE SEQUENCE [LARGE SCALE GENOMIC DNA]</scope>
    <source>
        <strain evidence="3 4">NRRL 3301</strain>
    </source>
</reference>
<protein>
    <recommendedName>
        <fullName evidence="2">PH domain-containing protein</fullName>
    </recommendedName>
</protein>
<feature type="region of interest" description="Disordered" evidence="1">
    <location>
        <begin position="204"/>
        <end position="238"/>
    </location>
</feature>
<dbReference type="SMART" id="SM00233">
    <property type="entry name" value="PH"/>
    <property type="match status" value="3"/>
</dbReference>
<comment type="caution">
    <text evidence="3">The sequence shown here is derived from an EMBL/GenBank/DDBJ whole genome shotgun (WGS) entry which is preliminary data.</text>
</comment>
<name>A0A1X2G2J9_9FUNG</name>
<accession>A0A1X2G2J9</accession>
<dbReference type="SUPFAM" id="SSF50729">
    <property type="entry name" value="PH domain-like"/>
    <property type="match status" value="2"/>
</dbReference>
<dbReference type="PANTHER" id="PTHR28076:SF1">
    <property type="entry name" value="PROSPORE MEMBRANE ADAPTER PROTEIN SPO71"/>
    <property type="match status" value="1"/>
</dbReference>
<keyword evidence="4" id="KW-1185">Reference proteome</keyword>
<dbReference type="EMBL" id="MCGT01000060">
    <property type="protein sequence ID" value="ORX42939.1"/>
    <property type="molecule type" value="Genomic_DNA"/>
</dbReference>
<feature type="compositionally biased region" description="Low complexity" evidence="1">
    <location>
        <begin position="126"/>
        <end position="135"/>
    </location>
</feature>
<dbReference type="STRING" id="101127.A0A1X2G2J9"/>
<dbReference type="InterPro" id="IPR040345">
    <property type="entry name" value="Mug56/Spo71"/>
</dbReference>
<dbReference type="InterPro" id="IPR001849">
    <property type="entry name" value="PH_domain"/>
</dbReference>
<sequence>MIHINNIDTWDQASRLYPLKQESQNNDPYPNQKQSVPIAVDQLLVGQVPLIQETLATPIDPKHMAYPQQLPSLIASLGASSAHHGVAVTQLPMLADQATVKTGRLLCAKTVVWYSSQQQRKRRQQQQRQQKNQHQGSSSRQDPRDTNDGMLDQREIHRQETRLQWREFKAVLKPHCLELYLVSPLLLHGPRLAHAIYFSYHPCQQHTQDQPKRPASGQPRHRHRQQQQRRNHRLHRPRFHQTDASLTNLTIDLDDFTICLQHENKTGGQTTYQLQASTARTAQEWYMALYRCIPQAQLDPFFFPDTRHSKPAWPDAIEVHIPWIQPATIRLPLAVADAQPSQDGSMLVIRADDLRHCLFDLLHELPGNHHLPLSIDRLALCWHHHGDSHPATFSRQGRMEWIDGNASVLGPQCIQKQHTLELHDLDKERAQELPKIPRPLEDFLFKSTYEDGKFKMQHQQVRWYGVMTGHFLFLVDPAHAKLPPHVQPAPDYRAQTWFAQATASIPQFSKKFLTKASLTRAHLWPKSFHWRHHQQRPPSAVGSDITHASQWEREHLQELMRLASQTHGAATVVDLTLVRHVQPVKTKSQQQQQRSGSPSASPGGSGSLHPQVSSPLGSSSNLMDDWAKRRKRLFEICYATGSSIQLEATSAQAMFEWIRRLRKAMEYARACQQQGVVAVQASASLWYRRMEQPILQSGTLYVRLDRQKTYQRYLCVLSRGHGLNLYRYQSGGPMVKSVHVSLNNDRATYVYGVSRGEDVQQEPGPTHLFTAEGVVERQRVEDCAFVLWQRYSFSKHHVAVLIKEHISHLKLGHRLGRKGASFTFLAASQQEKEAWLWSIQHEMEQFSYC</sequence>
<evidence type="ECO:0000256" key="1">
    <source>
        <dbReference type="SAM" id="MobiDB-lite"/>
    </source>
</evidence>
<feature type="region of interest" description="Disordered" evidence="1">
    <location>
        <begin position="583"/>
        <end position="620"/>
    </location>
</feature>
<feature type="compositionally biased region" description="Low complexity" evidence="1">
    <location>
        <begin position="588"/>
        <end position="602"/>
    </location>
</feature>
<proteinExistence type="predicted"/>
<gene>
    <name evidence="3" type="ORF">DM01DRAFT_1340928</name>
</gene>
<dbReference type="PROSITE" id="PS50003">
    <property type="entry name" value="PH_DOMAIN"/>
    <property type="match status" value="2"/>
</dbReference>
<dbReference type="OrthoDB" id="5579281at2759"/>
<evidence type="ECO:0000313" key="3">
    <source>
        <dbReference type="EMBL" id="ORX42939.1"/>
    </source>
</evidence>
<feature type="region of interest" description="Disordered" evidence="1">
    <location>
        <begin position="118"/>
        <end position="151"/>
    </location>
</feature>
<feature type="compositionally biased region" description="Basic residues" evidence="1">
    <location>
        <begin position="219"/>
        <end position="238"/>
    </location>
</feature>
<dbReference type="AlphaFoldDB" id="A0A1X2G2J9"/>
<evidence type="ECO:0000259" key="2">
    <source>
        <dbReference type="PROSITE" id="PS50003"/>
    </source>
</evidence>
<feature type="compositionally biased region" description="Basic and acidic residues" evidence="1">
    <location>
        <begin position="141"/>
        <end position="151"/>
    </location>
</feature>
<dbReference type="GO" id="GO:1902657">
    <property type="term" value="P:protein localization to prospore membrane"/>
    <property type="evidence" value="ECO:0007669"/>
    <property type="project" value="InterPro"/>
</dbReference>
<dbReference type="Proteomes" id="UP000242146">
    <property type="component" value="Unassembled WGS sequence"/>
</dbReference>
<feature type="domain" description="PH" evidence="2">
    <location>
        <begin position="144"/>
        <end position="294"/>
    </location>
</feature>
<dbReference type="PANTHER" id="PTHR28076">
    <property type="entry name" value="SPORULATION-SPECIFIC PROTEIN 71"/>
    <property type="match status" value="1"/>
</dbReference>
<feature type="domain" description="PH" evidence="2">
    <location>
        <begin position="693"/>
        <end position="844"/>
    </location>
</feature>